<organism evidence="1 2">
    <name type="scientific">Candidatus Taylorbacteria bacterium CG11_big_fil_rev_8_21_14_0_20_46_11</name>
    <dbReference type="NCBI Taxonomy" id="1975025"/>
    <lineage>
        <taxon>Bacteria</taxon>
        <taxon>Candidatus Tayloriibacteriota</taxon>
    </lineage>
</organism>
<name>A0A2H0KAQ0_9BACT</name>
<evidence type="ECO:0000313" key="1">
    <source>
        <dbReference type="EMBL" id="PIQ68330.1"/>
    </source>
</evidence>
<proteinExistence type="predicted"/>
<dbReference type="Proteomes" id="UP000229342">
    <property type="component" value="Unassembled WGS sequence"/>
</dbReference>
<evidence type="ECO:0000313" key="2">
    <source>
        <dbReference type="Proteomes" id="UP000229342"/>
    </source>
</evidence>
<comment type="caution">
    <text evidence="1">The sequence shown here is derived from an EMBL/GenBank/DDBJ whole genome shotgun (WGS) entry which is preliminary data.</text>
</comment>
<protein>
    <submittedName>
        <fullName evidence="1">Uncharacterized protein</fullName>
    </submittedName>
</protein>
<sequence length="340" mass="37324">MRVFYRIALLGIVFAPLFVWAQGLGIVEELVVTVTPERPGANEQVDVSVESYTADISGARISFFINDVLQAREVGQKNFSFVTGPSGTPTKFAVIVETLDGRLLHKEFTLRPADVTLLWQANGYTPPFYKGKGLFPFQGTVIVAAIPSFLNSDGSSIPAESLVYTWKEDGKVIGDASGYGQSTFFFKGGVPMRTKVISVEVNTTDNTILASAFTEIEPVQPRLILYENNPIYGIQFLHPLKSPLALDDIEVRLSAIPFFFEAGRRTDPLLSYSWQANYNPLPTEKKPDIVLRRTGEEGGSANVSLSVQHSENDFEASRASLEITFEQRAFSAPVGSGTQP</sequence>
<dbReference type="EMBL" id="PCVG01000061">
    <property type="protein sequence ID" value="PIQ68330.1"/>
    <property type="molecule type" value="Genomic_DNA"/>
</dbReference>
<dbReference type="AlphaFoldDB" id="A0A2H0KAQ0"/>
<accession>A0A2H0KAQ0</accession>
<reference evidence="1 2" key="1">
    <citation type="submission" date="2017-09" db="EMBL/GenBank/DDBJ databases">
        <title>Depth-based differentiation of microbial function through sediment-hosted aquifers and enrichment of novel symbionts in the deep terrestrial subsurface.</title>
        <authorList>
            <person name="Probst A.J."/>
            <person name="Ladd B."/>
            <person name="Jarett J.K."/>
            <person name="Geller-Mcgrath D.E."/>
            <person name="Sieber C.M."/>
            <person name="Emerson J.B."/>
            <person name="Anantharaman K."/>
            <person name="Thomas B.C."/>
            <person name="Malmstrom R."/>
            <person name="Stieglmeier M."/>
            <person name="Klingl A."/>
            <person name="Woyke T."/>
            <person name="Ryan C.M."/>
            <person name="Banfield J.F."/>
        </authorList>
    </citation>
    <scope>NUCLEOTIDE SEQUENCE [LARGE SCALE GENOMIC DNA]</scope>
    <source>
        <strain evidence="1">CG11_big_fil_rev_8_21_14_0_20_46_11</strain>
    </source>
</reference>
<gene>
    <name evidence="1" type="ORF">COV91_04720</name>
</gene>